<evidence type="ECO:0000313" key="1">
    <source>
        <dbReference type="EMBL" id="OLN22544.1"/>
    </source>
</evidence>
<dbReference type="InterPro" id="IPR012347">
    <property type="entry name" value="Ferritin-like"/>
</dbReference>
<gene>
    <name evidence="1" type="ORF">BTO30_09585</name>
</gene>
<proteinExistence type="predicted"/>
<evidence type="ECO:0008006" key="3">
    <source>
        <dbReference type="Google" id="ProtNLM"/>
    </source>
</evidence>
<dbReference type="Gene3D" id="1.20.1260.10">
    <property type="match status" value="1"/>
</dbReference>
<keyword evidence="2" id="KW-1185">Reference proteome</keyword>
<accession>A0A1Q8Q5B9</accession>
<dbReference type="AlphaFoldDB" id="A0A1Q8Q5B9"/>
<dbReference type="STRING" id="1714264.BTO30_09585"/>
<dbReference type="RefSeq" id="WP_075398501.1">
    <property type="nucleotide sequence ID" value="NZ_MSDU01000017.1"/>
</dbReference>
<dbReference type="Proteomes" id="UP000185568">
    <property type="component" value="Unassembled WGS sequence"/>
</dbReference>
<evidence type="ECO:0000313" key="2">
    <source>
        <dbReference type="Proteomes" id="UP000185568"/>
    </source>
</evidence>
<comment type="caution">
    <text evidence="1">The sequence shown here is derived from an EMBL/GenBank/DDBJ whole genome shotgun (WGS) entry which is preliminary data.</text>
</comment>
<dbReference type="OrthoDB" id="2356617at2"/>
<sequence length="68" mass="7362">MTSSLGQHEALEVHELLTFKNLCLTKSFTMSALAQDSELKALIDNDVNAAKNHIQQLQNFLASGGTSS</sequence>
<organism evidence="1 2">
    <name type="scientific">Domibacillus antri</name>
    <dbReference type="NCBI Taxonomy" id="1714264"/>
    <lineage>
        <taxon>Bacteria</taxon>
        <taxon>Bacillati</taxon>
        <taxon>Bacillota</taxon>
        <taxon>Bacilli</taxon>
        <taxon>Bacillales</taxon>
        <taxon>Bacillaceae</taxon>
        <taxon>Domibacillus</taxon>
    </lineage>
</organism>
<reference evidence="1 2" key="1">
    <citation type="submission" date="2016-12" db="EMBL/GenBank/DDBJ databases">
        <title>Domibacillus antri genome sequencing.</title>
        <authorList>
            <person name="Verma A."/>
            <person name="Krishnamurthi S."/>
        </authorList>
    </citation>
    <scope>NUCLEOTIDE SEQUENCE [LARGE SCALE GENOMIC DNA]</scope>
    <source>
        <strain evidence="1 2">XD80</strain>
    </source>
</reference>
<name>A0A1Q8Q5B9_9BACI</name>
<protein>
    <recommendedName>
        <fullName evidence="3">Spore coat protein</fullName>
    </recommendedName>
</protein>
<dbReference type="EMBL" id="MSDU01000017">
    <property type="protein sequence ID" value="OLN22544.1"/>
    <property type="molecule type" value="Genomic_DNA"/>
</dbReference>